<accession>A0ABP0PZ21</accession>
<protein>
    <submittedName>
        <fullName evidence="2">Uncharacterized protein</fullName>
    </submittedName>
</protein>
<gene>
    <name evidence="2" type="ORF">CCMP2556_LOCUS39772</name>
</gene>
<dbReference type="EMBL" id="CAXAMN010023824">
    <property type="protein sequence ID" value="CAK9081268.1"/>
    <property type="molecule type" value="Genomic_DNA"/>
</dbReference>
<sequence length="1193" mass="134067">MGEDRLLVHERCQRLTLDEDNALLSKAGYLVTQDDGPQQLWWSANFLYDKFKADGDEKRTLHKWMVYFKQKVSDSDLCGDARRRGSGGHVWAKNSPSGSALYKLQRAVVEYLANGVELYVLHEYVPRHNTLKAIPSRRLANAPDAAGVLDGQVRPKPSVRVQMTPDAIYAILSRARETSVSMKGALDLLQEENMSAMAGCKPTAVDPWVRRALCIYDQRATLSLVGVNHFNLVADASTHSGKEENKLLRVASYRQLQAMSQQLNLLSGGHIANLDHFSLPAGVVLKAVPHGSARFTERHDSGRVRAGFAAANGEREMLLPEARSWFAIGKMDKLIIAKWDVIHRAIRDVKLALLHGAGGEFFQAQFHSQYLFSMAYKPFGNSGFFEDKKRLLELMLSKESFDSCPLFDECWEKIRQEVGMEPSSTKKEVWDTLPLLPGFSTKQTMPKLSRWFSWNESAQENVPEWSSLKLCLAYHFDDLNLDPDKAYAERQQKQSNNDGTKSATNMRKEFGRLKEKVLELSQLLLKHRLWSLSKSAAPPDCYAGLLSADRDLQEAAASLLAADHRYLLQLEQVAATSTSTPKLLTDLNLVFTSPIRLLFLAFEESSYSSQSPGGIHLLRGMLKTLPDSKIVEDIHGKLKRNAKKGSNRKQSLGALQELVTSSSVFETREINDKAFVTKEVFMEAFPRTKDRKRKRYLARLHRLPKEWSEMMARKTWATISEETLHQGTAALCFLRSYMKDNRGRQGIRISHGCFSKFAVELCLMIRSAGDGFPEYLGFCLGNAFWSSLFWPVCLYQDGDFEGFFLDPQGEAEWVHVVSPQAWTVLVHDAVLCGNQILMVVNSRVPLLHFFLEKASHRKALTISDLTSLAEVLSLGRDQFDPKKMNRETLLKAIIDHVGVNDPDWLSKVKDSMDKPVPEKQIGDCLDELLMAELPQEDQREFKEISEEIDNKKRCGWNLVEQRWKKATAKRKARAKAKQKAKAKPKAGAMARRCRKRKQPEAEVVPLDPVVPLEPVAPLEPLPELDAPDAEMVEVAPPEARLDAPAEALHPQPDAEMVDAAPPEARVVEAEAEAEPLEQAAEAPAPVDGELPLADPAPRPAAAGRVIAGRRDEVILWSDIFCEHCGDHCGQIKLDPHPGNRDEPTWVMRVHDEHGVWPQKGGLFRRRIARLIGDGPEGATKWVMHMRKCCDVGK</sequence>
<evidence type="ECO:0000256" key="1">
    <source>
        <dbReference type="SAM" id="MobiDB-lite"/>
    </source>
</evidence>
<feature type="region of interest" description="Disordered" evidence="1">
    <location>
        <begin position="975"/>
        <end position="1005"/>
    </location>
</feature>
<evidence type="ECO:0000313" key="2">
    <source>
        <dbReference type="EMBL" id="CAK9081268.1"/>
    </source>
</evidence>
<name>A0ABP0PZ21_9DINO</name>
<keyword evidence="3" id="KW-1185">Reference proteome</keyword>
<organism evidence="2 3">
    <name type="scientific">Durusdinium trenchii</name>
    <dbReference type="NCBI Taxonomy" id="1381693"/>
    <lineage>
        <taxon>Eukaryota</taxon>
        <taxon>Sar</taxon>
        <taxon>Alveolata</taxon>
        <taxon>Dinophyceae</taxon>
        <taxon>Suessiales</taxon>
        <taxon>Symbiodiniaceae</taxon>
        <taxon>Durusdinium</taxon>
    </lineage>
</organism>
<proteinExistence type="predicted"/>
<feature type="compositionally biased region" description="Low complexity" evidence="1">
    <location>
        <begin position="1076"/>
        <end position="1097"/>
    </location>
</feature>
<reference evidence="2 3" key="1">
    <citation type="submission" date="2024-02" db="EMBL/GenBank/DDBJ databases">
        <authorList>
            <person name="Chen Y."/>
            <person name="Shah S."/>
            <person name="Dougan E. K."/>
            <person name="Thang M."/>
            <person name="Chan C."/>
        </authorList>
    </citation>
    <scope>NUCLEOTIDE SEQUENCE [LARGE SCALE GENOMIC DNA]</scope>
</reference>
<comment type="caution">
    <text evidence="2">The sequence shown here is derived from an EMBL/GenBank/DDBJ whole genome shotgun (WGS) entry which is preliminary data.</text>
</comment>
<feature type="compositionally biased region" description="Basic residues" evidence="1">
    <location>
        <begin position="975"/>
        <end position="984"/>
    </location>
</feature>
<dbReference type="Proteomes" id="UP001642484">
    <property type="component" value="Unassembled WGS sequence"/>
</dbReference>
<evidence type="ECO:0000313" key="3">
    <source>
        <dbReference type="Proteomes" id="UP001642484"/>
    </source>
</evidence>
<feature type="region of interest" description="Disordered" evidence="1">
    <location>
        <begin position="1070"/>
        <end position="1097"/>
    </location>
</feature>